<evidence type="ECO:0000313" key="4">
    <source>
        <dbReference type="Proteomes" id="UP000334990"/>
    </source>
</evidence>
<dbReference type="AlphaFoldDB" id="A0A5M3W3R9"/>
<comment type="caution">
    <text evidence="3">The sequence shown here is derived from an EMBL/GenBank/DDBJ whole genome shotgun (WGS) entry which is preliminary data.</text>
</comment>
<sequence>MLGRGPTRSAALLAVPLMAATIILPVFTPKPVEAAAVQRQIQQTAPRDVPAVDDRLSSVKPADRDRALVKGWAVSTDLAMTTSGDSTGFHVLVAEASTGYQWRTLASLSEPGMDTDQWIGNACVTGSGDRVAVVYAPRHFTNRPELFARGAFAAIVKVADGTVAKLKDQVSLAYFNPGCGADDVVALTQGAVEEHRTSRLLRVESGSGKTSRVAVLPGQYTSGVPYQDGIVAATGAGVIAVSGSGQTRTLAKTGSVPFDVHVDSQGGVVFAEQGAGQVTVRYHHDGRTRTLATGAQGDLSVQAGKAGKIFLLGRSRPAGSLPGTMAVVEGSAQGQVSSQGELVVTSAARRGLRHGLGGDPKDTGIDGVGRDNGTAEPVDVVSEVPATKAKLTFEVAVTARPAPALATGGKLNARLSTVRQAITLAEDPVDVGYTCAVPRNDPKVQVYQPHWRQVEWAVDQLVQERLTLTRTWPGMDAWSPQQMFDPPALRGGGRVPTNIMLGILAQESNLWQAQRRVAEGETGNPLVGNYYGVNVYDANPANDWDIDFSKADCGYGISQRTDGMRLGGPGLTAHEQKAVALDYVTNIAAGLKTLSEKWNQIWDDSAGAVIANNGDEAKLENWYFAIWAYNSGWHPLAAANGNDADGQPNNGAWGVGWTNNPSNSIWKPGRRPFLDGNSYADAASPQFWPYQEKVLGWAAWPITKSFWDPALGRMTDQAGYNAAWWNDAAYRSQVVPAIAGPGGIYTVDVNAFCLAPGATGHNNCQPGTTNSQNPPASTAGTCLRADFKCWWHVPKVWKGNCALLCGNEGTIRYSDTVWASTEREAPRDFWYPCKTPGLPAGALIVDDVPTSAPPIRGGCDNSGWTNSGAFTLEFGRDAAGKTPAKADFQQLGNGFGGHQWFGYARNASHNGEVMRATGTWTVGQQVTGLRQVFVHLPDHYGYTRQARYDVHTAQGIRPRVITQRPVKANPGQQANRWVSLGVFTFSGTAKVSLSTLNGNGTGDESVVFDAVAFAPVSCP</sequence>
<evidence type="ECO:0000259" key="2">
    <source>
        <dbReference type="Pfam" id="PF25275"/>
    </source>
</evidence>
<dbReference type="RefSeq" id="WP_155339135.1">
    <property type="nucleotide sequence ID" value="NZ_BAAABN010000090.1"/>
</dbReference>
<protein>
    <recommendedName>
        <fullName evidence="2">Golvesin/Xly CBD-like domain-containing protein</fullName>
    </recommendedName>
</protein>
<organism evidence="3 4">
    <name type="scientific">Acrocarpospora corrugata</name>
    <dbReference type="NCBI Taxonomy" id="35763"/>
    <lineage>
        <taxon>Bacteria</taxon>
        <taxon>Bacillati</taxon>
        <taxon>Actinomycetota</taxon>
        <taxon>Actinomycetes</taxon>
        <taxon>Streptosporangiales</taxon>
        <taxon>Streptosporangiaceae</taxon>
        <taxon>Acrocarpospora</taxon>
    </lineage>
</organism>
<name>A0A5M3W3R9_9ACTN</name>
<proteinExistence type="predicted"/>
<dbReference type="Proteomes" id="UP000334990">
    <property type="component" value="Unassembled WGS sequence"/>
</dbReference>
<gene>
    <name evidence="3" type="ORF">Acor_49950</name>
</gene>
<evidence type="ECO:0000313" key="3">
    <source>
        <dbReference type="EMBL" id="GES02929.1"/>
    </source>
</evidence>
<keyword evidence="4" id="KW-1185">Reference proteome</keyword>
<evidence type="ECO:0000256" key="1">
    <source>
        <dbReference type="SAM" id="MobiDB-lite"/>
    </source>
</evidence>
<dbReference type="EMBL" id="BLAD01000063">
    <property type="protein sequence ID" value="GES02929.1"/>
    <property type="molecule type" value="Genomic_DNA"/>
</dbReference>
<feature type="region of interest" description="Disordered" evidence="1">
    <location>
        <begin position="353"/>
        <end position="374"/>
    </location>
</feature>
<feature type="domain" description="Golvesin/Xly CBD-like" evidence="2">
    <location>
        <begin position="909"/>
        <end position="1013"/>
    </location>
</feature>
<dbReference type="Pfam" id="PF25275">
    <property type="entry name" value="Golvesin_C"/>
    <property type="match status" value="1"/>
</dbReference>
<dbReference type="OrthoDB" id="5503950at2"/>
<reference evidence="3 4" key="1">
    <citation type="submission" date="2019-10" db="EMBL/GenBank/DDBJ databases">
        <title>Whole genome shotgun sequence of Acrocarpospora corrugata NBRC 13972.</title>
        <authorList>
            <person name="Ichikawa N."/>
            <person name="Kimura A."/>
            <person name="Kitahashi Y."/>
            <person name="Komaki H."/>
            <person name="Oguchi A."/>
        </authorList>
    </citation>
    <scope>NUCLEOTIDE SEQUENCE [LARGE SCALE GENOMIC DNA]</scope>
    <source>
        <strain evidence="3 4">NBRC 13972</strain>
    </source>
</reference>
<accession>A0A5M3W3R9</accession>
<dbReference type="InterPro" id="IPR033803">
    <property type="entry name" value="CBD-like_Golvesin-Xly"/>
</dbReference>